<evidence type="ECO:0000259" key="7">
    <source>
        <dbReference type="Pfam" id="PF04932"/>
    </source>
</evidence>
<feature type="transmembrane region" description="Helical" evidence="6">
    <location>
        <begin position="111"/>
        <end position="127"/>
    </location>
</feature>
<feature type="transmembrane region" description="Helical" evidence="6">
    <location>
        <begin position="43"/>
        <end position="61"/>
    </location>
</feature>
<dbReference type="GO" id="GO:0016020">
    <property type="term" value="C:membrane"/>
    <property type="evidence" value="ECO:0007669"/>
    <property type="project" value="UniProtKB-SubCell"/>
</dbReference>
<reference evidence="8 9" key="1">
    <citation type="journal article" date="2015" name="Nature">
        <title>rRNA introns, odd ribosomes, and small enigmatic genomes across a large radiation of phyla.</title>
        <authorList>
            <person name="Brown C.T."/>
            <person name="Hug L.A."/>
            <person name="Thomas B.C."/>
            <person name="Sharon I."/>
            <person name="Castelle C.J."/>
            <person name="Singh A."/>
            <person name="Wilkins M.J."/>
            <person name="Williams K.H."/>
            <person name="Banfield J.F."/>
        </authorList>
    </citation>
    <scope>NUCLEOTIDE SEQUENCE [LARGE SCALE GENOMIC DNA]</scope>
</reference>
<feature type="transmembrane region" description="Helical" evidence="6">
    <location>
        <begin position="238"/>
        <end position="257"/>
    </location>
</feature>
<name>A0A0G1RHA3_UNCKA</name>
<dbReference type="AlphaFoldDB" id="A0A0G1RHA3"/>
<proteinExistence type="predicted"/>
<sequence>MADKVSKILDGIIWVCFLALAVITPLIFFSGNIEIFEVPKMHFVYLTSAIVLISTLIKSALQGKFLVPKSLPLFIFLIFLIVQILSTFFSIDKFTSIFGYPSRLNGGLLSQLAYLAILYTGLVNLNFEKAKKLLIAIVLSALFASLWGIPAHFGRDPSCLVLADKLTSDCWTEEFNPKLRIFSTLGQPNWLASYLVLTLPFAISLSLIFEKRVLRNFFAATSVILFVALVMTTSRAGILGLFFGLAVLAILAGRQLIKEKFKIIRIIMIGFLAAILLFGSFLFARISEILPRVQRPGSQDQNQTQQPNGPIAQSPNVGATESSEIRLIVWQGAIATFKARPILGFGPETFAYSYYLFRPASHNQTTEWNFFYNKAHNEFLNYLATVGALGTFFYCAFLLSVIYVLFILKGKEDSEKKLLTAAAAGSILGYQTTIFFGFSTVAAQTTVFLAIAAILSFKNQNYFEIQIKDRLRLRFAQGLFFLGLIVLSFPIRLYFADLSWAKAKELESANTAKSLAAYQTAKSLSPFYNPFIESDFAYRQAVYANVLEDKSAVDLYTKEADKKAQKAEKSAKNNLIVKRRIANTYLLLAKVDKNFEEKAQDAGQDLIRLAPNDPQSYLTFAKILIGAGEKEKGLESLNYALFLKPDYLEAQGLLLQLTIDN</sequence>
<keyword evidence="3 6" id="KW-1133">Transmembrane helix</keyword>
<dbReference type="PANTHER" id="PTHR37422">
    <property type="entry name" value="TEICHURONIC ACID BIOSYNTHESIS PROTEIN TUAE"/>
    <property type="match status" value="1"/>
</dbReference>
<dbReference type="EMBL" id="LCNN01000029">
    <property type="protein sequence ID" value="KKU56659.1"/>
    <property type="molecule type" value="Genomic_DNA"/>
</dbReference>
<feature type="transmembrane region" description="Helical" evidence="6">
    <location>
        <begin position="475"/>
        <end position="495"/>
    </location>
</feature>
<evidence type="ECO:0000256" key="4">
    <source>
        <dbReference type="ARBA" id="ARBA00023136"/>
    </source>
</evidence>
<comment type="subcellular location">
    <subcellularLocation>
        <location evidence="1">Membrane</location>
        <topology evidence="1">Multi-pass membrane protein</topology>
    </subcellularLocation>
</comment>
<gene>
    <name evidence="8" type="ORF">UX79_C0029G0002</name>
</gene>
<protein>
    <submittedName>
        <fullName evidence="8">O-antigen polymerase</fullName>
    </submittedName>
</protein>
<accession>A0A0G1RHA3</accession>
<feature type="transmembrane region" description="Helical" evidence="6">
    <location>
        <begin position="12"/>
        <end position="31"/>
    </location>
</feature>
<feature type="transmembrane region" description="Helical" evidence="6">
    <location>
        <begin position="73"/>
        <end position="91"/>
    </location>
</feature>
<dbReference type="Gene3D" id="1.25.40.10">
    <property type="entry name" value="Tetratricopeptide repeat domain"/>
    <property type="match status" value="1"/>
</dbReference>
<dbReference type="SUPFAM" id="SSF48452">
    <property type="entry name" value="TPR-like"/>
    <property type="match status" value="1"/>
</dbReference>
<dbReference type="InterPro" id="IPR051533">
    <property type="entry name" value="WaaL-like"/>
</dbReference>
<keyword evidence="4 6" id="KW-0472">Membrane</keyword>
<evidence type="ECO:0000256" key="3">
    <source>
        <dbReference type="ARBA" id="ARBA00022989"/>
    </source>
</evidence>
<dbReference type="InterPro" id="IPR007016">
    <property type="entry name" value="O-antigen_ligase-rel_domated"/>
</dbReference>
<feature type="region of interest" description="Disordered" evidence="5">
    <location>
        <begin position="296"/>
        <end position="317"/>
    </location>
</feature>
<evidence type="ECO:0000256" key="5">
    <source>
        <dbReference type="SAM" id="MobiDB-lite"/>
    </source>
</evidence>
<keyword evidence="2 6" id="KW-0812">Transmembrane</keyword>
<dbReference type="InterPro" id="IPR011990">
    <property type="entry name" value="TPR-like_helical_dom_sf"/>
</dbReference>
<evidence type="ECO:0000313" key="9">
    <source>
        <dbReference type="Proteomes" id="UP000034684"/>
    </source>
</evidence>
<dbReference type="Pfam" id="PF04932">
    <property type="entry name" value="Wzy_C"/>
    <property type="match status" value="1"/>
</dbReference>
<organism evidence="8 9">
    <name type="scientific">candidate division WWE3 bacterium GW2011_GWB1_47_11</name>
    <dbReference type="NCBI Taxonomy" id="1619117"/>
    <lineage>
        <taxon>Bacteria</taxon>
        <taxon>Katanobacteria</taxon>
    </lineage>
</organism>
<feature type="domain" description="O-antigen ligase-related" evidence="7">
    <location>
        <begin position="221"/>
        <end position="395"/>
    </location>
</feature>
<feature type="transmembrane region" description="Helical" evidence="6">
    <location>
        <begin position="379"/>
        <end position="406"/>
    </location>
</feature>
<comment type="caution">
    <text evidence="8">The sequence shown here is derived from an EMBL/GenBank/DDBJ whole genome shotgun (WGS) entry which is preliminary data.</text>
</comment>
<feature type="transmembrane region" description="Helical" evidence="6">
    <location>
        <begin position="134"/>
        <end position="153"/>
    </location>
</feature>
<dbReference type="PANTHER" id="PTHR37422:SF13">
    <property type="entry name" value="LIPOPOLYSACCHARIDE BIOSYNTHESIS PROTEIN PA4999-RELATED"/>
    <property type="match status" value="1"/>
</dbReference>
<evidence type="ECO:0000313" key="8">
    <source>
        <dbReference type="EMBL" id="KKU56659.1"/>
    </source>
</evidence>
<evidence type="ECO:0000256" key="6">
    <source>
        <dbReference type="SAM" id="Phobius"/>
    </source>
</evidence>
<evidence type="ECO:0000256" key="2">
    <source>
        <dbReference type="ARBA" id="ARBA00022692"/>
    </source>
</evidence>
<evidence type="ECO:0000256" key="1">
    <source>
        <dbReference type="ARBA" id="ARBA00004141"/>
    </source>
</evidence>
<feature type="transmembrane region" description="Helical" evidence="6">
    <location>
        <begin position="427"/>
        <end position="455"/>
    </location>
</feature>
<feature type="transmembrane region" description="Helical" evidence="6">
    <location>
        <begin position="190"/>
        <end position="209"/>
    </location>
</feature>
<feature type="transmembrane region" description="Helical" evidence="6">
    <location>
        <begin position="264"/>
        <end position="286"/>
    </location>
</feature>
<dbReference type="Proteomes" id="UP000034684">
    <property type="component" value="Unassembled WGS sequence"/>
</dbReference>